<dbReference type="RefSeq" id="WP_067320683.1">
    <property type="nucleotide sequence ID" value="NZ_JABMKT010000012.1"/>
</dbReference>
<dbReference type="AlphaFoldDB" id="A0A7Z0PFU6"/>
<dbReference type="PROSITE" id="PS00300">
    <property type="entry name" value="SRP54"/>
    <property type="match status" value="1"/>
</dbReference>
<dbReference type="GO" id="GO:0006614">
    <property type="term" value="P:SRP-dependent cotranslational protein targeting to membrane"/>
    <property type="evidence" value="ECO:0007669"/>
    <property type="project" value="InterPro"/>
</dbReference>
<feature type="binding site" evidence="9">
    <location>
        <begin position="105"/>
        <end position="112"/>
    </location>
    <ligand>
        <name>GTP</name>
        <dbReference type="ChEBI" id="CHEBI:37565"/>
    </ligand>
</feature>
<dbReference type="Gene3D" id="3.40.50.300">
    <property type="entry name" value="P-loop containing nucleotide triphosphate hydrolases"/>
    <property type="match status" value="1"/>
</dbReference>
<dbReference type="Gene3D" id="1.20.120.140">
    <property type="entry name" value="Signal recognition particle SRP54, nucleotide-binding domain"/>
    <property type="match status" value="1"/>
</dbReference>
<dbReference type="SMART" id="SM00382">
    <property type="entry name" value="AAA"/>
    <property type="match status" value="1"/>
</dbReference>
<comment type="subcellular location">
    <subcellularLocation>
        <location evidence="9">Cell membrane</location>
        <topology evidence="9">Peripheral membrane protein</topology>
        <orientation evidence="9">Cytoplasmic side</orientation>
    </subcellularLocation>
    <subcellularLocation>
        <location evidence="9">Cytoplasm</location>
    </subcellularLocation>
</comment>
<evidence type="ECO:0000256" key="7">
    <source>
        <dbReference type="ARBA" id="ARBA00023170"/>
    </source>
</evidence>
<feature type="domain" description="SRP54-type proteins GTP-binding" evidence="10">
    <location>
        <begin position="270"/>
        <end position="283"/>
    </location>
</feature>
<keyword evidence="5 9" id="KW-0342">GTP-binding</keyword>
<dbReference type="SUPFAM" id="SSF47364">
    <property type="entry name" value="Domain of the SRP/SRP receptor G-proteins"/>
    <property type="match status" value="1"/>
</dbReference>
<evidence type="ECO:0000256" key="3">
    <source>
        <dbReference type="ARBA" id="ARBA00022741"/>
    </source>
</evidence>
<dbReference type="SMART" id="SM00962">
    <property type="entry name" value="SRP54"/>
    <property type="match status" value="1"/>
</dbReference>
<feature type="binding site" evidence="9">
    <location>
        <begin position="249"/>
        <end position="252"/>
    </location>
    <ligand>
        <name>GTP</name>
        <dbReference type="ChEBI" id="CHEBI:37565"/>
    </ligand>
</feature>
<dbReference type="InterPro" id="IPR003593">
    <property type="entry name" value="AAA+_ATPase"/>
</dbReference>
<comment type="catalytic activity">
    <reaction evidence="8 9">
        <text>GTP + H2O = GDP + phosphate + H(+)</text>
        <dbReference type="Rhea" id="RHEA:19669"/>
        <dbReference type="ChEBI" id="CHEBI:15377"/>
        <dbReference type="ChEBI" id="CHEBI:15378"/>
        <dbReference type="ChEBI" id="CHEBI:37565"/>
        <dbReference type="ChEBI" id="CHEBI:43474"/>
        <dbReference type="ChEBI" id="CHEBI:58189"/>
        <dbReference type="EC" id="3.6.5.4"/>
    </reaction>
</comment>
<dbReference type="InterPro" id="IPR004390">
    <property type="entry name" value="SR_rcpt_FtsY"/>
</dbReference>
<dbReference type="GO" id="GO:0005886">
    <property type="term" value="C:plasma membrane"/>
    <property type="evidence" value="ECO:0007669"/>
    <property type="project" value="UniProtKB-SubCell"/>
</dbReference>
<dbReference type="EMBL" id="JABMKT010000012">
    <property type="protein sequence ID" value="NYV27797.1"/>
    <property type="molecule type" value="Genomic_DNA"/>
</dbReference>
<dbReference type="FunFam" id="3.40.50.300:FF:000053">
    <property type="entry name" value="Signal recognition particle receptor FtsY"/>
    <property type="match status" value="1"/>
</dbReference>
<comment type="similarity">
    <text evidence="9">Belongs to the GTP-binding SRP family. FtsY subfamily.</text>
</comment>
<keyword evidence="12" id="KW-1185">Reference proteome</keyword>
<comment type="subunit">
    <text evidence="9">Part of the signal recognition particle protein translocation system, which is composed of SRP and FtsY.</text>
</comment>
<comment type="function">
    <text evidence="9">Involved in targeting and insertion of nascent membrane proteins into the cytoplasmic membrane. Acts as a receptor for the complex formed by the signal recognition particle (SRP) and the ribosome-nascent chain (RNC).</text>
</comment>
<reference evidence="11 12" key="1">
    <citation type="submission" date="2020-05" db="EMBL/GenBank/DDBJ databases">
        <title>Streptobacillus felis strain LHL191014123.</title>
        <authorList>
            <person name="Fawzy A."/>
            <person name="Rau J."/>
            <person name="Risse K."/>
            <person name="Schauerte N."/>
            <person name="Geiger C."/>
            <person name="Blom J."/>
            <person name="Imirzalioglu C."/>
            <person name="Falgenhauer J."/>
            <person name="Bach A."/>
            <person name="Herden C."/>
            <person name="Eisenberg T."/>
        </authorList>
    </citation>
    <scope>NUCLEOTIDE SEQUENCE [LARGE SCALE GENOMIC DNA]</scope>
    <source>
        <strain evidence="11 12">LHL191014123</strain>
    </source>
</reference>
<dbReference type="OrthoDB" id="9804720at2"/>
<dbReference type="EC" id="3.6.5.4" evidence="9"/>
<evidence type="ECO:0000256" key="5">
    <source>
        <dbReference type="ARBA" id="ARBA00023134"/>
    </source>
</evidence>
<keyword evidence="7 9" id="KW-0675">Receptor</keyword>
<evidence type="ECO:0000256" key="6">
    <source>
        <dbReference type="ARBA" id="ARBA00023136"/>
    </source>
</evidence>
<evidence type="ECO:0000256" key="9">
    <source>
        <dbReference type="HAMAP-Rule" id="MF_00920"/>
    </source>
</evidence>
<gene>
    <name evidence="9 11" type="primary">ftsY</name>
    <name evidence="11" type="ORF">HP397_03025</name>
</gene>
<protein>
    <recommendedName>
        <fullName evidence="9">Signal recognition particle receptor FtsY</fullName>
        <shortName evidence="9">SRP receptor</shortName>
        <ecNumber evidence="9">3.6.5.4</ecNumber>
    </recommendedName>
</protein>
<dbReference type="SUPFAM" id="SSF52540">
    <property type="entry name" value="P-loop containing nucleoside triphosphate hydrolases"/>
    <property type="match status" value="1"/>
</dbReference>
<dbReference type="Proteomes" id="UP000526184">
    <property type="component" value="Unassembled WGS sequence"/>
</dbReference>
<dbReference type="Pfam" id="PF00448">
    <property type="entry name" value="SRP54"/>
    <property type="match status" value="1"/>
</dbReference>
<dbReference type="GO" id="GO:0003924">
    <property type="term" value="F:GTPase activity"/>
    <property type="evidence" value="ECO:0007669"/>
    <property type="project" value="UniProtKB-UniRule"/>
</dbReference>
<dbReference type="InterPro" id="IPR027417">
    <property type="entry name" value="P-loop_NTPase"/>
</dbReference>
<dbReference type="PANTHER" id="PTHR43134:SF1">
    <property type="entry name" value="SIGNAL RECOGNITION PARTICLE RECEPTOR SUBUNIT ALPHA"/>
    <property type="match status" value="1"/>
</dbReference>
<keyword evidence="3 9" id="KW-0547">Nucleotide-binding</keyword>
<evidence type="ECO:0000256" key="8">
    <source>
        <dbReference type="ARBA" id="ARBA00048027"/>
    </source>
</evidence>
<evidence type="ECO:0000256" key="2">
    <source>
        <dbReference type="ARBA" id="ARBA00022490"/>
    </source>
</evidence>
<dbReference type="InterPro" id="IPR042101">
    <property type="entry name" value="SRP54_N_sf"/>
</dbReference>
<evidence type="ECO:0000259" key="10">
    <source>
        <dbReference type="PROSITE" id="PS00300"/>
    </source>
</evidence>
<evidence type="ECO:0000313" key="11">
    <source>
        <dbReference type="EMBL" id="NYV27797.1"/>
    </source>
</evidence>
<accession>A0A7Z0PFU6</accession>
<dbReference type="InterPro" id="IPR000897">
    <property type="entry name" value="SRP54_GTPase_dom"/>
</dbReference>
<comment type="caution">
    <text evidence="11">The sequence shown here is derived from an EMBL/GenBank/DDBJ whole genome shotgun (WGS) entry which is preliminary data.</text>
</comment>
<evidence type="ECO:0000256" key="1">
    <source>
        <dbReference type="ARBA" id="ARBA00022475"/>
    </source>
</evidence>
<organism evidence="11 12">
    <name type="scientific">Streptobacillus felis</name>
    <dbReference type="NCBI Taxonomy" id="1384509"/>
    <lineage>
        <taxon>Bacteria</taxon>
        <taxon>Fusobacteriati</taxon>
        <taxon>Fusobacteriota</taxon>
        <taxon>Fusobacteriia</taxon>
        <taxon>Fusobacteriales</taxon>
        <taxon>Leptotrichiaceae</taxon>
        <taxon>Streptobacillus</taxon>
    </lineage>
</organism>
<proteinExistence type="inferred from homology"/>
<dbReference type="InterPro" id="IPR013822">
    <property type="entry name" value="Signal_recog_particl_SRP54_hlx"/>
</dbReference>
<evidence type="ECO:0000256" key="4">
    <source>
        <dbReference type="ARBA" id="ARBA00022801"/>
    </source>
</evidence>
<dbReference type="HAMAP" id="MF_00920">
    <property type="entry name" value="FtsY"/>
    <property type="match status" value="1"/>
</dbReference>
<dbReference type="CDD" id="cd17874">
    <property type="entry name" value="FtsY"/>
    <property type="match status" value="1"/>
</dbReference>
<evidence type="ECO:0000313" key="12">
    <source>
        <dbReference type="Proteomes" id="UP000526184"/>
    </source>
</evidence>
<keyword evidence="4 9" id="KW-0378">Hydrolase</keyword>
<sequence length="297" mass="32816">MGISDLLIKPKKGFFTKLKEFFVGEAITDDVYEELEELLIQSDLGMKMTMEIVANLEKNVRSKGIKTKELMYDELKLLLSEKLEVFQDNSLNIQKGKLNVILVIGVNGVGKTTSIGKIAMKLKKEGKSVIIGAADTFRAAAIEQVEMWGQRAGIEVIKQKHGSDPAAVVFDTLNTAKSKNVDVAIIDTAGRLHNKVDLMKELEKIDKIIKQNVDEYESLIVIDSTTGQNGLEQARIFNSISDISGIILTKFDGTAKGGIIFSIVAELNKPVKFLGVGEGVEDLRVFDSKEFINEMFN</sequence>
<dbReference type="InterPro" id="IPR036225">
    <property type="entry name" value="SRP/SRP_N"/>
</dbReference>
<dbReference type="SMART" id="SM00963">
    <property type="entry name" value="SRP54_N"/>
    <property type="match status" value="1"/>
</dbReference>
<dbReference type="NCBIfam" id="TIGR00064">
    <property type="entry name" value="ftsY"/>
    <property type="match status" value="1"/>
</dbReference>
<keyword evidence="2 9" id="KW-0963">Cytoplasm</keyword>
<dbReference type="GO" id="GO:0005525">
    <property type="term" value="F:GTP binding"/>
    <property type="evidence" value="ECO:0007669"/>
    <property type="project" value="UniProtKB-UniRule"/>
</dbReference>
<dbReference type="PANTHER" id="PTHR43134">
    <property type="entry name" value="SIGNAL RECOGNITION PARTICLE RECEPTOR SUBUNIT ALPHA"/>
    <property type="match status" value="1"/>
</dbReference>
<name>A0A7Z0PFU6_9FUSO</name>
<feature type="binding site" evidence="9">
    <location>
        <begin position="187"/>
        <end position="191"/>
    </location>
    <ligand>
        <name>GTP</name>
        <dbReference type="ChEBI" id="CHEBI:37565"/>
    </ligand>
</feature>
<dbReference type="GO" id="GO:0005047">
    <property type="term" value="F:signal recognition particle binding"/>
    <property type="evidence" value="ECO:0007669"/>
    <property type="project" value="TreeGrafter"/>
</dbReference>
<dbReference type="Pfam" id="PF02881">
    <property type="entry name" value="SRP54_N"/>
    <property type="match status" value="1"/>
</dbReference>
<dbReference type="GO" id="GO:0005737">
    <property type="term" value="C:cytoplasm"/>
    <property type="evidence" value="ECO:0007669"/>
    <property type="project" value="UniProtKB-SubCell"/>
</dbReference>
<keyword evidence="6 9" id="KW-0472">Membrane</keyword>
<keyword evidence="1 9" id="KW-1003">Cell membrane</keyword>